<dbReference type="eggNOG" id="ENOG502TJK5">
    <property type="taxonomic scope" value="Eukaryota"/>
</dbReference>
<protein>
    <recommendedName>
        <fullName evidence="4">G-protein coupled receptors family 1 profile domain-containing protein</fullName>
    </recommendedName>
</protein>
<proteinExistence type="predicted"/>
<gene>
    <name evidence="2" type="ORF">CRE_28342</name>
</gene>
<dbReference type="OrthoDB" id="10568588at2759"/>
<feature type="transmembrane region" description="Helical" evidence="1">
    <location>
        <begin position="65"/>
        <end position="90"/>
    </location>
</feature>
<keyword evidence="3" id="KW-1185">Reference proteome</keyword>
<feature type="transmembrane region" description="Helical" evidence="1">
    <location>
        <begin position="272"/>
        <end position="299"/>
    </location>
</feature>
<dbReference type="AlphaFoldDB" id="E3LND2"/>
<dbReference type="PANTHER" id="PTHR47516">
    <property type="entry name" value="SERPENTINE RECEPTOR, CLASS U-RELATED"/>
    <property type="match status" value="1"/>
</dbReference>
<reference evidence="2" key="1">
    <citation type="submission" date="2007-07" db="EMBL/GenBank/DDBJ databases">
        <title>PCAP assembly of the Caenorhabditis remanei genome.</title>
        <authorList>
            <consortium name="The Caenorhabditis remanei Sequencing Consortium"/>
            <person name="Wilson R.K."/>
        </authorList>
    </citation>
    <scope>NUCLEOTIDE SEQUENCE [LARGE SCALE GENOMIC DNA]</scope>
    <source>
        <strain evidence="2">PB4641</strain>
    </source>
</reference>
<dbReference type="InterPro" id="IPR003839">
    <property type="entry name" value="7TM_GPCR_serpentine_rcpt_Sru"/>
</dbReference>
<keyword evidence="1" id="KW-1133">Transmembrane helix</keyword>
<evidence type="ECO:0000313" key="2">
    <source>
        <dbReference type="EMBL" id="EFP03153.1"/>
    </source>
</evidence>
<keyword evidence="1" id="KW-0812">Transmembrane</keyword>
<name>E3LND2_CAERE</name>
<organism evidence="3">
    <name type="scientific">Caenorhabditis remanei</name>
    <name type="common">Caenorhabditis vulgaris</name>
    <dbReference type="NCBI Taxonomy" id="31234"/>
    <lineage>
        <taxon>Eukaryota</taxon>
        <taxon>Metazoa</taxon>
        <taxon>Ecdysozoa</taxon>
        <taxon>Nematoda</taxon>
        <taxon>Chromadorea</taxon>
        <taxon>Rhabditida</taxon>
        <taxon>Rhabditina</taxon>
        <taxon>Rhabditomorpha</taxon>
        <taxon>Rhabditoidea</taxon>
        <taxon>Rhabditidae</taxon>
        <taxon>Peloderinae</taxon>
        <taxon>Caenorhabditis</taxon>
    </lineage>
</organism>
<evidence type="ECO:0000256" key="1">
    <source>
        <dbReference type="SAM" id="Phobius"/>
    </source>
</evidence>
<feature type="transmembrane region" description="Helical" evidence="1">
    <location>
        <begin position="25"/>
        <end position="44"/>
    </location>
</feature>
<evidence type="ECO:0008006" key="4">
    <source>
        <dbReference type="Google" id="ProtNLM"/>
    </source>
</evidence>
<dbReference type="HOGENOM" id="CLU_049496_1_0_1"/>
<dbReference type="InParanoid" id="E3LND2"/>
<keyword evidence="1" id="KW-0472">Membrane</keyword>
<evidence type="ECO:0000313" key="3">
    <source>
        <dbReference type="Proteomes" id="UP000008281"/>
    </source>
</evidence>
<sequence>MGQLYLFVNANQTEYLNFQYRFDYFSIYAILSALYSIPSFIIIFKMIKFYIFDFKTSSETIKSEIFASFLVMQFFLLFSLISEFLIFRIPVTSVLTPWCASGNRENVIKYWIFFYFFSFALRELSTVFFFLLRALYLFNKENLARIVFRMSLILSFIWSFALSFPRLSDPSACVQLPYPYSFGSLGISADIETETASAPRRVGHFVLAVIFFVLVILNVMVFAKIRERKELASSLNRNYDVKAERTLKATMMLVITPIIITYLMIIGETFGYNVACVLDSLFQIFLDARAHVVTLYFYFTHPMFKKK</sequence>
<accession>E3LND2</accession>
<dbReference type="OMA" id="NANQTEY"/>
<dbReference type="Proteomes" id="UP000008281">
    <property type="component" value="Unassembled WGS sequence"/>
</dbReference>
<feature type="transmembrane region" description="Helical" evidence="1">
    <location>
        <begin position="205"/>
        <end position="225"/>
    </location>
</feature>
<feature type="transmembrane region" description="Helical" evidence="1">
    <location>
        <begin position="110"/>
        <end position="131"/>
    </location>
</feature>
<dbReference type="Pfam" id="PF10322">
    <property type="entry name" value="7TM_GPCR_Sru"/>
    <property type="match status" value="1"/>
</dbReference>
<feature type="transmembrane region" description="Helical" evidence="1">
    <location>
        <begin position="246"/>
        <end position="266"/>
    </location>
</feature>
<dbReference type="EMBL" id="DS268411">
    <property type="protein sequence ID" value="EFP03153.1"/>
    <property type="molecule type" value="Genomic_DNA"/>
</dbReference>
<feature type="transmembrane region" description="Helical" evidence="1">
    <location>
        <begin position="143"/>
        <end position="161"/>
    </location>
</feature>